<dbReference type="EMBL" id="AP018711">
    <property type="protein sequence ID" value="BBE35888.1"/>
    <property type="molecule type" value="Genomic_DNA"/>
</dbReference>
<dbReference type="KEGG" id="smic:SmB9_35460"/>
<evidence type="ECO:0000313" key="5">
    <source>
        <dbReference type="Proteomes" id="UP000276029"/>
    </source>
</evidence>
<dbReference type="Proteomes" id="UP000275727">
    <property type="component" value="Chromosome"/>
</dbReference>
<dbReference type="InterPro" id="IPR040771">
    <property type="entry name" value="TLP1_add_C"/>
</dbReference>
<dbReference type="GO" id="GO:0016746">
    <property type="term" value="F:acyltransferase activity"/>
    <property type="evidence" value="ECO:0007669"/>
    <property type="project" value="InterPro"/>
</dbReference>
<evidence type="ECO:0000313" key="2">
    <source>
        <dbReference type="EMBL" id="BBE35888.1"/>
    </source>
</evidence>
<dbReference type="SUPFAM" id="SSF53901">
    <property type="entry name" value="Thiolase-like"/>
    <property type="match status" value="2"/>
</dbReference>
<dbReference type="AlphaFoldDB" id="A0AAD1D8M2"/>
<accession>A0AAD1D8M2</accession>
<keyword evidence="5" id="KW-1185">Reference proteome</keyword>
<evidence type="ECO:0000313" key="3">
    <source>
        <dbReference type="EMBL" id="RKS88077.1"/>
    </source>
</evidence>
<proteinExistence type="predicted"/>
<reference evidence="2 4" key="1">
    <citation type="submission" date="2018-06" db="EMBL/GenBank/DDBJ databases">
        <title>Complete Genome Sequence of the Microcystin-Degrading Bacterium Sphingosinicella microcystinivorans Strain B-9.</title>
        <authorList>
            <person name="Jin H."/>
            <person name="Nishizawa T."/>
            <person name="Guo Y."/>
            <person name="Nishizawa A."/>
            <person name="Park H."/>
            <person name="Kato H."/>
            <person name="Tsuji K."/>
            <person name="Harada K."/>
        </authorList>
    </citation>
    <scope>NUCLEOTIDE SEQUENCE [LARGE SCALE GENOMIC DNA]</scope>
    <source>
        <strain evidence="2 4">B9</strain>
    </source>
</reference>
<evidence type="ECO:0000313" key="4">
    <source>
        <dbReference type="Proteomes" id="UP000275727"/>
    </source>
</evidence>
<dbReference type="PANTHER" id="PTHR42870:SF2">
    <property type="entry name" value="LIPID-TRANSFER PROTEIN, PUTATIVE-RELATED"/>
    <property type="match status" value="1"/>
</dbReference>
<gene>
    <name evidence="3" type="ORF">DFR51_2724</name>
    <name evidence="2" type="ORF">SmB9_35460</name>
</gene>
<dbReference type="Proteomes" id="UP000276029">
    <property type="component" value="Unassembled WGS sequence"/>
</dbReference>
<organism evidence="2 4">
    <name type="scientific">Sphingosinicella microcystinivorans</name>
    <dbReference type="NCBI Taxonomy" id="335406"/>
    <lineage>
        <taxon>Bacteria</taxon>
        <taxon>Pseudomonadati</taxon>
        <taxon>Pseudomonadota</taxon>
        <taxon>Alphaproteobacteria</taxon>
        <taxon>Sphingomonadales</taxon>
        <taxon>Sphingosinicellaceae</taxon>
        <taxon>Sphingosinicella</taxon>
    </lineage>
</organism>
<evidence type="ECO:0000259" key="1">
    <source>
        <dbReference type="Pfam" id="PF18313"/>
    </source>
</evidence>
<dbReference type="Gene3D" id="2.40.50.840">
    <property type="match status" value="1"/>
</dbReference>
<name>A0AAD1D8M2_SPHMI</name>
<dbReference type="Gene3D" id="3.40.47.10">
    <property type="match status" value="1"/>
</dbReference>
<dbReference type="Pfam" id="PF18313">
    <property type="entry name" value="TLP1_add_C"/>
    <property type="match status" value="1"/>
</dbReference>
<dbReference type="RefSeq" id="WP_121052013.1">
    <property type="nucleotide sequence ID" value="NZ_AP018711.1"/>
</dbReference>
<dbReference type="EMBL" id="RBWX01000009">
    <property type="protein sequence ID" value="RKS88077.1"/>
    <property type="molecule type" value="Genomic_DNA"/>
</dbReference>
<dbReference type="PANTHER" id="PTHR42870">
    <property type="entry name" value="ACETYL-COA C-ACETYLTRANSFERASE"/>
    <property type="match status" value="1"/>
</dbReference>
<dbReference type="InterPro" id="IPR016039">
    <property type="entry name" value="Thiolase-like"/>
</dbReference>
<protein>
    <submittedName>
        <fullName evidence="3">Acetyl-CoA C-acetyltransferase</fullName>
    </submittedName>
    <submittedName>
        <fullName evidence="2">Acetyl-CoA acetyltransferase</fullName>
    </submittedName>
</protein>
<reference evidence="3 5" key="2">
    <citation type="submission" date="2018-10" db="EMBL/GenBank/DDBJ databases">
        <title>Genomic Encyclopedia of Type Strains, Phase IV (KMG-IV): sequencing the most valuable type-strain genomes for metagenomic binning, comparative biology and taxonomic classification.</title>
        <authorList>
            <person name="Goeker M."/>
        </authorList>
    </citation>
    <scope>NUCLEOTIDE SEQUENCE [LARGE SCALE GENOMIC DNA]</scope>
    <source>
        <strain evidence="3 5">DSM 19791</strain>
    </source>
</reference>
<sequence length="503" mass="53073">MAAGPRTPVLVGVAQYVGRENDPARGLSPADMLAAAARGAIADSGADAAGAIDTLVAIRLFADSGGAFPSPFGSYRNLPHAVARRIGAHPRELIYGPVGGNTPQMFVNVLAERIAKGESDVALIVGGEALRTQARAEKDGLTLDWSEDAPSDPVPYGEETRYASGHEIRHGIALPTSVYPLFENAFGAAMGWSPLQHRAEIGHLMAPFSEVAAENPFAQIQTAYTAEALVGPSEDNRIIAYPYTKRLCANMFVDQAAAVLMMSTEAADRLGVPAEQRVYLHGSADTHEKILVSERVDYATSPAIHIGAAQALTQAGITPEDLSYIDLYSCFPVAVEIAAAMIGLPTQDPAALTLTGGLPYFGGPGNAYSLHAIADVVEHCRDDAGAWGFVFANGGFLTKHSFGVYATTPGYSGRSDPASYQAAIDAMPSPPFTETPEGEGQLETFTVVHHKGAPMFAIIIGRLDSGERFLAQMHTGLEPLMETPVIGHRLRVATGEPNIAALI</sequence>
<feature type="domain" description="Thiolase-like protein type 1 additional C-terminal" evidence="1">
    <location>
        <begin position="421"/>
        <end position="493"/>
    </location>
</feature>